<evidence type="ECO:0000256" key="15">
    <source>
        <dbReference type="HAMAP-Rule" id="MF_00339"/>
    </source>
</evidence>
<feature type="binding site" evidence="15">
    <location>
        <begin position="102"/>
        <end position="105"/>
    </location>
    <ligand>
        <name>ATP</name>
        <dbReference type="ChEBI" id="CHEBI:30616"/>
    </ligand>
</feature>
<comment type="pathway">
    <text evidence="4 15">Carbohydrate degradation; glycolysis; D-glyceraldehyde 3-phosphate and glycerone phosphate from D-glucose: step 3/4.</text>
</comment>
<evidence type="ECO:0000313" key="18">
    <source>
        <dbReference type="Proteomes" id="UP000377798"/>
    </source>
</evidence>
<dbReference type="FunFam" id="3.40.50.450:FF:000001">
    <property type="entry name" value="ATP-dependent 6-phosphofructokinase"/>
    <property type="match status" value="1"/>
</dbReference>
<feature type="binding site" evidence="15">
    <location>
        <position position="243"/>
    </location>
    <ligand>
        <name>substrate</name>
        <note>ligand shared between dimeric partners</note>
    </ligand>
</feature>
<dbReference type="InterPro" id="IPR012003">
    <property type="entry name" value="ATP_PFK_prok-type"/>
</dbReference>
<keyword evidence="13 15" id="KW-0324">Glycolysis</keyword>
<comment type="similarity">
    <text evidence="15">Belongs to the phosphofructokinase type A (PFKA) family. ATP-dependent PFK group I subfamily. Prokaryotic clade 'B1' sub-subfamily.</text>
</comment>
<dbReference type="SUPFAM" id="SSF53784">
    <property type="entry name" value="Phosphofructokinase"/>
    <property type="match status" value="1"/>
</dbReference>
<dbReference type="GO" id="GO:0005945">
    <property type="term" value="C:6-phosphofructokinase complex"/>
    <property type="evidence" value="ECO:0007669"/>
    <property type="project" value="TreeGrafter"/>
</dbReference>
<dbReference type="InterPro" id="IPR022953">
    <property type="entry name" value="ATP_PFK"/>
</dbReference>
<protein>
    <recommendedName>
        <fullName evidence="15">ATP-dependent 6-phosphofructokinase</fullName>
        <shortName evidence="15">ATP-PFK</shortName>
        <shortName evidence="15">Phosphofructokinase</shortName>
        <ecNumber evidence="15">2.7.1.11</ecNumber>
    </recommendedName>
    <alternativeName>
        <fullName evidence="15">Phosphohexokinase</fullName>
    </alternativeName>
</protein>
<comment type="caution">
    <text evidence="15">Lacks conserved residue(s) required for the propagation of feature annotation.</text>
</comment>
<dbReference type="GO" id="GO:0070095">
    <property type="term" value="F:fructose-6-phosphate binding"/>
    <property type="evidence" value="ECO:0007669"/>
    <property type="project" value="TreeGrafter"/>
</dbReference>
<feature type="binding site" description="in other chain" evidence="15">
    <location>
        <position position="154"/>
    </location>
    <ligand>
        <name>ADP</name>
        <dbReference type="ChEBI" id="CHEBI:456216"/>
        <note>allosteric activator; ligand shared between dimeric partners</note>
    </ligand>
</feature>
<feature type="binding site" evidence="15">
    <location>
        <begin position="21"/>
        <end position="25"/>
    </location>
    <ligand>
        <name>ADP</name>
        <dbReference type="ChEBI" id="CHEBI:456216"/>
        <note>allosteric activator; ligand shared between dimeric partners</note>
    </ligand>
</feature>
<keyword evidence="11 15" id="KW-0067">ATP-binding</keyword>
<sequence length="319" mass="34356">MSRIGILTSGGDSPGMNAAIRSIVRTAIYCGHEALGIYSGYQGLVDDEIRVLGLSSVADIIHRGGTILGTSRCPAFEKEEGRKKALKVLDYHGIDKVIVLGGDGSFKGALALAGEGVDVLGIPCTIDNDLGYTDYTIGFFTAVETITEAIGRIRDTSSSHERGHIIEVMGRTCGDLALYAGISGGAESILVPEEEFSLDRIVQKILRGKNRGKRHHIILLTEGLKDPYKLANEIQNQTDVETKVTILGYVQRGGSPNISDRIMATNLGAQGVLALEKGRGALAMGFKNNRAQVFNLEEALEVKKTFSKTLYQELEMVSI</sequence>
<dbReference type="GO" id="GO:0005524">
    <property type="term" value="F:ATP binding"/>
    <property type="evidence" value="ECO:0007669"/>
    <property type="project" value="UniProtKB-KW"/>
</dbReference>
<feature type="binding site" evidence="15">
    <location>
        <begin position="72"/>
        <end position="73"/>
    </location>
    <ligand>
        <name>ATP</name>
        <dbReference type="ChEBI" id="CHEBI:30616"/>
    </ligand>
</feature>
<keyword evidence="10 15" id="KW-0418">Kinase</keyword>
<feature type="binding site" description="in other chain" evidence="15">
    <location>
        <begin position="169"/>
        <end position="171"/>
    </location>
    <ligand>
        <name>substrate</name>
        <note>ligand shared between dimeric partners</note>
    </ligand>
</feature>
<evidence type="ECO:0000256" key="3">
    <source>
        <dbReference type="ARBA" id="ARBA00004496"/>
    </source>
</evidence>
<name>A0A8H2M5F0_9FIRM</name>
<evidence type="ECO:0000313" key="17">
    <source>
        <dbReference type="EMBL" id="VFB16862.1"/>
    </source>
</evidence>
<evidence type="ECO:0000256" key="1">
    <source>
        <dbReference type="ARBA" id="ARBA00001946"/>
    </source>
</evidence>
<gene>
    <name evidence="15 17" type="primary">pfkA</name>
    <name evidence="17" type="ORF">NCTC13150_01435</name>
</gene>
<accession>A0A8H2M5F0</accession>
<dbReference type="EC" id="2.7.1.11" evidence="15"/>
<dbReference type="GO" id="GO:0030388">
    <property type="term" value="P:fructose 1,6-bisphosphate metabolic process"/>
    <property type="evidence" value="ECO:0007669"/>
    <property type="project" value="TreeGrafter"/>
</dbReference>
<dbReference type="PRINTS" id="PR00476">
    <property type="entry name" value="PHFRCTKINASE"/>
</dbReference>
<dbReference type="AlphaFoldDB" id="A0A8H2M5F0"/>
<dbReference type="UniPathway" id="UPA00109">
    <property type="reaction ID" value="UER00182"/>
</dbReference>
<keyword evidence="18" id="KW-1185">Reference proteome</keyword>
<dbReference type="RefSeq" id="WP_131749528.1">
    <property type="nucleotide sequence ID" value="NZ_CAACYI010000001.1"/>
</dbReference>
<comment type="subcellular location">
    <subcellularLocation>
        <location evidence="3 15">Cytoplasm</location>
    </subcellularLocation>
</comment>
<dbReference type="HAMAP" id="MF_00339">
    <property type="entry name" value="Phosphofructokinase_I_B1"/>
    <property type="match status" value="1"/>
</dbReference>
<evidence type="ECO:0000256" key="10">
    <source>
        <dbReference type="ARBA" id="ARBA00022777"/>
    </source>
</evidence>
<dbReference type="Pfam" id="PF00365">
    <property type="entry name" value="PFK"/>
    <property type="match status" value="1"/>
</dbReference>
<comment type="cofactor">
    <cofactor evidence="1 15">
        <name>Mg(2+)</name>
        <dbReference type="ChEBI" id="CHEBI:18420"/>
    </cofactor>
</comment>
<feature type="binding site" description="in other chain" evidence="15">
    <location>
        <begin position="185"/>
        <end position="187"/>
    </location>
    <ligand>
        <name>ADP</name>
        <dbReference type="ChEBI" id="CHEBI:456216"/>
        <note>allosteric activator; ligand shared between dimeric partners</note>
    </ligand>
</feature>
<dbReference type="GO" id="GO:0042802">
    <property type="term" value="F:identical protein binding"/>
    <property type="evidence" value="ECO:0007669"/>
    <property type="project" value="TreeGrafter"/>
</dbReference>
<dbReference type="NCBIfam" id="NF002872">
    <property type="entry name" value="PRK03202.1"/>
    <property type="match status" value="1"/>
</dbReference>
<keyword evidence="5 15" id="KW-0963">Cytoplasm</keyword>
<dbReference type="Gene3D" id="3.40.50.450">
    <property type="match status" value="1"/>
</dbReference>
<dbReference type="GO" id="GO:0046872">
    <property type="term" value="F:metal ion binding"/>
    <property type="evidence" value="ECO:0007669"/>
    <property type="project" value="UniProtKB-KW"/>
</dbReference>
<organism evidence="17 18">
    <name type="scientific">Urinicoccus massiliensis</name>
    <dbReference type="NCBI Taxonomy" id="1723382"/>
    <lineage>
        <taxon>Bacteria</taxon>
        <taxon>Bacillati</taxon>
        <taxon>Bacillota</taxon>
        <taxon>Tissierellia</taxon>
        <taxon>Tissierellales</taxon>
        <taxon>Peptoniphilaceae</taxon>
        <taxon>Urinicoccus</taxon>
    </lineage>
</organism>
<proteinExistence type="inferred from homology"/>
<feature type="binding site" evidence="15">
    <location>
        <position position="103"/>
    </location>
    <ligand>
        <name>Mg(2+)</name>
        <dbReference type="ChEBI" id="CHEBI:18420"/>
        <note>catalytic</note>
    </ligand>
</feature>
<evidence type="ECO:0000256" key="13">
    <source>
        <dbReference type="ARBA" id="ARBA00023152"/>
    </source>
</evidence>
<feature type="active site" description="Proton acceptor" evidence="15">
    <location>
        <position position="127"/>
    </location>
</feature>
<dbReference type="GO" id="GO:0006002">
    <property type="term" value="P:fructose 6-phosphate metabolic process"/>
    <property type="evidence" value="ECO:0007669"/>
    <property type="project" value="InterPro"/>
</dbReference>
<feature type="binding site" description="in other chain" evidence="15">
    <location>
        <begin position="213"/>
        <end position="215"/>
    </location>
    <ligand>
        <name>ADP</name>
        <dbReference type="ChEBI" id="CHEBI:456216"/>
        <note>allosteric activator; ligand shared between dimeric partners</note>
    </ligand>
</feature>
<evidence type="ECO:0000256" key="11">
    <source>
        <dbReference type="ARBA" id="ARBA00022840"/>
    </source>
</evidence>
<evidence type="ECO:0000256" key="4">
    <source>
        <dbReference type="ARBA" id="ARBA00004679"/>
    </source>
</evidence>
<comment type="function">
    <text evidence="2 15">Catalyzes the phosphorylation of D-fructose 6-phosphate to fructose 1,6-bisphosphate by ATP, the first committing step of glycolysis.</text>
</comment>
<feature type="domain" description="Phosphofructokinase" evidence="16">
    <location>
        <begin position="3"/>
        <end position="272"/>
    </location>
</feature>
<dbReference type="GO" id="GO:0061621">
    <property type="term" value="P:canonical glycolysis"/>
    <property type="evidence" value="ECO:0007669"/>
    <property type="project" value="TreeGrafter"/>
</dbReference>
<dbReference type="Gene3D" id="3.40.50.460">
    <property type="entry name" value="Phosphofructokinase domain"/>
    <property type="match status" value="1"/>
</dbReference>
<evidence type="ECO:0000259" key="16">
    <source>
        <dbReference type="Pfam" id="PF00365"/>
    </source>
</evidence>
<dbReference type="FunFam" id="3.40.50.460:FF:000002">
    <property type="entry name" value="ATP-dependent 6-phosphofructokinase"/>
    <property type="match status" value="1"/>
</dbReference>
<dbReference type="InterPro" id="IPR012828">
    <property type="entry name" value="PFKA_ATP_prok"/>
</dbReference>
<keyword evidence="8 15" id="KW-0479">Metal-binding</keyword>
<comment type="subunit">
    <text evidence="15">Homotetramer.</text>
</comment>
<evidence type="ECO:0000256" key="9">
    <source>
        <dbReference type="ARBA" id="ARBA00022741"/>
    </source>
</evidence>
<evidence type="ECO:0000256" key="14">
    <source>
        <dbReference type="ARBA" id="ARBA00048070"/>
    </source>
</evidence>
<dbReference type="Proteomes" id="UP000377798">
    <property type="component" value="Unassembled WGS sequence"/>
</dbReference>
<comment type="activity regulation">
    <text evidence="15">Allosterically activated by ADP and other diphosphonucleosides, and allosterically inhibited by phosphoenolpyruvate.</text>
</comment>
<reference evidence="17 18" key="1">
    <citation type="submission" date="2019-02" db="EMBL/GenBank/DDBJ databases">
        <authorList>
            <consortium name="Pathogen Informatics"/>
        </authorList>
    </citation>
    <scope>NUCLEOTIDE SEQUENCE [LARGE SCALE GENOMIC DNA]</scope>
    <source>
        <strain evidence="17 18">3012STDY7089603</strain>
    </source>
</reference>
<feature type="binding site" description="in other chain" evidence="15">
    <location>
        <begin position="249"/>
        <end position="252"/>
    </location>
    <ligand>
        <name>substrate</name>
        <note>ligand shared between dimeric partners</note>
    </ligand>
</feature>
<feature type="binding site" evidence="15">
    <location>
        <position position="162"/>
    </location>
    <ligand>
        <name>substrate</name>
        <note>ligand shared between dimeric partners</note>
    </ligand>
</feature>
<dbReference type="EMBL" id="CAACYI010000001">
    <property type="protein sequence ID" value="VFB16862.1"/>
    <property type="molecule type" value="Genomic_DNA"/>
</dbReference>
<keyword evidence="7 15" id="KW-0808">Transferase</keyword>
<dbReference type="PANTHER" id="PTHR13697:SF4">
    <property type="entry name" value="ATP-DEPENDENT 6-PHOSPHOFRUCTOKINASE"/>
    <property type="match status" value="1"/>
</dbReference>
<feature type="binding site" description="in other chain" evidence="15">
    <location>
        <begin position="125"/>
        <end position="127"/>
    </location>
    <ligand>
        <name>substrate</name>
        <note>ligand shared between dimeric partners</note>
    </ligand>
</feature>
<evidence type="ECO:0000256" key="8">
    <source>
        <dbReference type="ARBA" id="ARBA00022723"/>
    </source>
</evidence>
<dbReference type="PIRSF" id="PIRSF000532">
    <property type="entry name" value="ATP_PFK_prok"/>
    <property type="match status" value="1"/>
</dbReference>
<evidence type="ECO:0000256" key="5">
    <source>
        <dbReference type="ARBA" id="ARBA00022490"/>
    </source>
</evidence>
<evidence type="ECO:0000256" key="12">
    <source>
        <dbReference type="ARBA" id="ARBA00022842"/>
    </source>
</evidence>
<evidence type="ECO:0000256" key="7">
    <source>
        <dbReference type="ARBA" id="ARBA00022679"/>
    </source>
</evidence>
<dbReference type="GO" id="GO:0003872">
    <property type="term" value="F:6-phosphofructokinase activity"/>
    <property type="evidence" value="ECO:0007669"/>
    <property type="project" value="UniProtKB-UniRule"/>
</dbReference>
<comment type="caution">
    <text evidence="17">The sequence shown here is derived from an EMBL/GenBank/DDBJ whole genome shotgun (WGS) entry which is preliminary data.</text>
</comment>
<dbReference type="InterPro" id="IPR035966">
    <property type="entry name" value="PKF_sf"/>
</dbReference>
<evidence type="ECO:0000256" key="6">
    <source>
        <dbReference type="ARBA" id="ARBA00022533"/>
    </source>
</evidence>
<dbReference type="PANTHER" id="PTHR13697">
    <property type="entry name" value="PHOSPHOFRUCTOKINASE"/>
    <property type="match status" value="1"/>
</dbReference>
<feature type="binding site" evidence="15">
    <location>
        <position position="11"/>
    </location>
    <ligand>
        <name>ATP</name>
        <dbReference type="ChEBI" id="CHEBI:30616"/>
    </ligand>
</feature>
<evidence type="ECO:0000256" key="2">
    <source>
        <dbReference type="ARBA" id="ARBA00002659"/>
    </source>
</evidence>
<feature type="binding site" description="in other chain" evidence="15">
    <location>
        <position position="222"/>
    </location>
    <ligand>
        <name>substrate</name>
        <note>ligand shared between dimeric partners</note>
    </ligand>
</feature>
<dbReference type="InterPro" id="IPR000023">
    <property type="entry name" value="Phosphofructokinase_dom"/>
</dbReference>
<keyword evidence="6 15" id="KW-0021">Allosteric enzyme</keyword>
<dbReference type="GO" id="GO:0016208">
    <property type="term" value="F:AMP binding"/>
    <property type="evidence" value="ECO:0007669"/>
    <property type="project" value="TreeGrafter"/>
</dbReference>
<keyword evidence="9 15" id="KW-0547">Nucleotide-binding</keyword>
<comment type="catalytic activity">
    <reaction evidence="14 15">
        <text>beta-D-fructose 6-phosphate + ATP = beta-D-fructose 1,6-bisphosphate + ADP + H(+)</text>
        <dbReference type="Rhea" id="RHEA:16109"/>
        <dbReference type="ChEBI" id="CHEBI:15378"/>
        <dbReference type="ChEBI" id="CHEBI:30616"/>
        <dbReference type="ChEBI" id="CHEBI:32966"/>
        <dbReference type="ChEBI" id="CHEBI:57634"/>
        <dbReference type="ChEBI" id="CHEBI:456216"/>
        <dbReference type="EC" id="2.7.1.11"/>
    </reaction>
</comment>
<keyword evidence="12 15" id="KW-0460">Magnesium</keyword>
<feature type="binding site" description="in other chain" evidence="15">
    <location>
        <position position="211"/>
    </location>
    <ligand>
        <name>ADP</name>
        <dbReference type="ChEBI" id="CHEBI:456216"/>
        <note>allosteric activator; ligand shared between dimeric partners</note>
    </ligand>
</feature>
<dbReference type="GO" id="GO:0048029">
    <property type="term" value="F:monosaccharide binding"/>
    <property type="evidence" value="ECO:0007669"/>
    <property type="project" value="TreeGrafter"/>
</dbReference>